<evidence type="ECO:0000313" key="10">
    <source>
        <dbReference type="Proteomes" id="UP001179280"/>
    </source>
</evidence>
<dbReference type="NCBIfam" id="TIGR00087">
    <property type="entry name" value="surE"/>
    <property type="match status" value="1"/>
</dbReference>
<proteinExistence type="inferred from homology"/>
<comment type="similarity">
    <text evidence="2 7">Belongs to the SurE nucleotidase family.</text>
</comment>
<evidence type="ECO:0000256" key="5">
    <source>
        <dbReference type="ARBA" id="ARBA00022741"/>
    </source>
</evidence>
<evidence type="ECO:0000256" key="1">
    <source>
        <dbReference type="ARBA" id="ARBA00000815"/>
    </source>
</evidence>
<accession>A0ABS2SUG3</accession>
<feature type="binding site" evidence="7">
    <location>
        <position position="96"/>
    </location>
    <ligand>
        <name>a divalent metal cation</name>
        <dbReference type="ChEBI" id="CHEBI:60240"/>
    </ligand>
</feature>
<evidence type="ECO:0000256" key="3">
    <source>
        <dbReference type="ARBA" id="ARBA00022490"/>
    </source>
</evidence>
<feature type="binding site" evidence="7">
    <location>
        <position position="39"/>
    </location>
    <ligand>
        <name>a divalent metal cation</name>
        <dbReference type="ChEBI" id="CHEBI:60240"/>
    </ligand>
</feature>
<sequence length="266" mass="29947">MKFLVTNDDGIFAPGVAALVETLQHFGEVTVICPDQERSAISHSITLRQPIKATPVTFFGQHVQAYALNGTPADCVKLGLEVICKERPDFVFSGMNVGPNLGRDLYYSGTMAGASEAVLHQIPAISVSLDRNEEPIQYAYPKELLYDLLEGLFQRKWGKGLNANVNLPYLQKKMVKGIAVVPMDMTIDRYHYVGLNDPHGNVYYWLKDHWNQLEDTVLADDSDYAKLREGYITVTPIDQQRSNRKVMERLERLLVNKPDYIGGLTQ</sequence>
<evidence type="ECO:0000256" key="2">
    <source>
        <dbReference type="ARBA" id="ARBA00011062"/>
    </source>
</evidence>
<dbReference type="PANTHER" id="PTHR30457">
    <property type="entry name" value="5'-NUCLEOTIDASE SURE"/>
    <property type="match status" value="1"/>
</dbReference>
<dbReference type="GO" id="GO:0008253">
    <property type="term" value="F:5'-nucleotidase activity"/>
    <property type="evidence" value="ECO:0007669"/>
    <property type="project" value="UniProtKB-EC"/>
</dbReference>
<dbReference type="EC" id="3.1.3.5" evidence="7"/>
<dbReference type="InterPro" id="IPR002828">
    <property type="entry name" value="SurE-like_Pase/nucleotidase"/>
</dbReference>
<feature type="domain" description="Survival protein SurE-like phosphatase/nucleotidase" evidence="8">
    <location>
        <begin position="4"/>
        <end position="183"/>
    </location>
</feature>
<comment type="subcellular location">
    <subcellularLocation>
        <location evidence="7">Cytoplasm</location>
    </subcellularLocation>
</comment>
<keyword evidence="10" id="KW-1185">Reference proteome</keyword>
<dbReference type="SUPFAM" id="SSF64167">
    <property type="entry name" value="SurE-like"/>
    <property type="match status" value="1"/>
</dbReference>
<dbReference type="Proteomes" id="UP001179280">
    <property type="component" value="Unassembled WGS sequence"/>
</dbReference>
<reference evidence="9" key="1">
    <citation type="submission" date="2021-01" db="EMBL/GenBank/DDBJ databases">
        <title>Genomic Encyclopedia of Type Strains, Phase IV (KMG-IV): sequencing the most valuable type-strain genomes for metagenomic binning, comparative biology and taxonomic classification.</title>
        <authorList>
            <person name="Goeker M."/>
        </authorList>
    </citation>
    <scope>NUCLEOTIDE SEQUENCE</scope>
    <source>
        <strain evidence="9">DSM 21943</strain>
    </source>
</reference>
<feature type="binding site" evidence="7">
    <location>
        <position position="9"/>
    </location>
    <ligand>
        <name>a divalent metal cation</name>
        <dbReference type="ChEBI" id="CHEBI:60240"/>
    </ligand>
</feature>
<feature type="binding site" evidence="7">
    <location>
        <position position="8"/>
    </location>
    <ligand>
        <name>a divalent metal cation</name>
        <dbReference type="ChEBI" id="CHEBI:60240"/>
    </ligand>
</feature>
<organism evidence="9 10">
    <name type="scientific">Shouchella xiaoxiensis</name>
    <dbReference type="NCBI Taxonomy" id="766895"/>
    <lineage>
        <taxon>Bacteria</taxon>
        <taxon>Bacillati</taxon>
        <taxon>Bacillota</taxon>
        <taxon>Bacilli</taxon>
        <taxon>Bacillales</taxon>
        <taxon>Bacillaceae</taxon>
        <taxon>Shouchella</taxon>
    </lineage>
</organism>
<protein>
    <recommendedName>
        <fullName evidence="7">5'-nucleotidase SurE</fullName>
        <ecNumber evidence="7">3.1.3.5</ecNumber>
    </recommendedName>
    <alternativeName>
        <fullName evidence="7">Nucleoside 5'-monophosphate phosphohydrolase</fullName>
    </alternativeName>
</protein>
<dbReference type="Pfam" id="PF01975">
    <property type="entry name" value="SurE"/>
    <property type="match status" value="1"/>
</dbReference>
<comment type="function">
    <text evidence="7">Nucleotidase that shows phosphatase activity on nucleoside 5'-monophosphates.</text>
</comment>
<evidence type="ECO:0000313" key="9">
    <source>
        <dbReference type="EMBL" id="MBM7839178.1"/>
    </source>
</evidence>
<evidence type="ECO:0000259" key="8">
    <source>
        <dbReference type="Pfam" id="PF01975"/>
    </source>
</evidence>
<dbReference type="PANTHER" id="PTHR30457:SF12">
    <property type="entry name" value="5'_3'-NUCLEOTIDASE SURE"/>
    <property type="match status" value="1"/>
</dbReference>
<dbReference type="RefSeq" id="WP_051991853.1">
    <property type="nucleotide sequence ID" value="NZ_JAFBCV010000007.1"/>
</dbReference>
<evidence type="ECO:0000256" key="4">
    <source>
        <dbReference type="ARBA" id="ARBA00022723"/>
    </source>
</evidence>
<dbReference type="Gene3D" id="3.40.1210.10">
    <property type="entry name" value="Survival protein SurE-like phosphatase/nucleotidase"/>
    <property type="match status" value="1"/>
</dbReference>
<name>A0ABS2SUG3_9BACI</name>
<evidence type="ECO:0000256" key="7">
    <source>
        <dbReference type="HAMAP-Rule" id="MF_00060"/>
    </source>
</evidence>
<comment type="cofactor">
    <cofactor evidence="7">
        <name>a divalent metal cation</name>
        <dbReference type="ChEBI" id="CHEBI:60240"/>
    </cofactor>
    <text evidence="7">Binds 1 divalent metal cation per subunit.</text>
</comment>
<keyword evidence="6 7" id="KW-0378">Hydrolase</keyword>
<comment type="catalytic activity">
    <reaction evidence="1 7">
        <text>a ribonucleoside 5'-phosphate + H2O = a ribonucleoside + phosphate</text>
        <dbReference type="Rhea" id="RHEA:12484"/>
        <dbReference type="ChEBI" id="CHEBI:15377"/>
        <dbReference type="ChEBI" id="CHEBI:18254"/>
        <dbReference type="ChEBI" id="CHEBI:43474"/>
        <dbReference type="ChEBI" id="CHEBI:58043"/>
        <dbReference type="EC" id="3.1.3.5"/>
    </reaction>
</comment>
<keyword evidence="3 7" id="KW-0963">Cytoplasm</keyword>
<keyword evidence="5 7" id="KW-0547">Nucleotide-binding</keyword>
<dbReference type="EMBL" id="JAFBCV010000007">
    <property type="protein sequence ID" value="MBM7839178.1"/>
    <property type="molecule type" value="Genomic_DNA"/>
</dbReference>
<evidence type="ECO:0000256" key="6">
    <source>
        <dbReference type="ARBA" id="ARBA00022801"/>
    </source>
</evidence>
<dbReference type="InterPro" id="IPR030048">
    <property type="entry name" value="SurE"/>
</dbReference>
<comment type="caution">
    <text evidence="9">The sequence shown here is derived from an EMBL/GenBank/DDBJ whole genome shotgun (WGS) entry which is preliminary data.</text>
</comment>
<keyword evidence="4 7" id="KW-0479">Metal-binding</keyword>
<dbReference type="InterPro" id="IPR036523">
    <property type="entry name" value="SurE-like_sf"/>
</dbReference>
<dbReference type="HAMAP" id="MF_00060">
    <property type="entry name" value="SurE"/>
    <property type="match status" value="1"/>
</dbReference>
<gene>
    <name evidence="7" type="primary">surE</name>
    <name evidence="9" type="ORF">JOC54_002449</name>
</gene>